<keyword evidence="3" id="KW-0238">DNA-binding</keyword>
<evidence type="ECO:0000256" key="4">
    <source>
        <dbReference type="ARBA" id="ARBA00023163"/>
    </source>
</evidence>
<organism evidence="8 9">
    <name type="scientific">Cardamine amara subsp. amara</name>
    <dbReference type="NCBI Taxonomy" id="228776"/>
    <lineage>
        <taxon>Eukaryota</taxon>
        <taxon>Viridiplantae</taxon>
        <taxon>Streptophyta</taxon>
        <taxon>Embryophyta</taxon>
        <taxon>Tracheophyta</taxon>
        <taxon>Spermatophyta</taxon>
        <taxon>Magnoliopsida</taxon>
        <taxon>eudicotyledons</taxon>
        <taxon>Gunneridae</taxon>
        <taxon>Pentapetalae</taxon>
        <taxon>rosids</taxon>
        <taxon>malvids</taxon>
        <taxon>Brassicales</taxon>
        <taxon>Brassicaceae</taxon>
        <taxon>Cardamineae</taxon>
        <taxon>Cardamine</taxon>
    </lineage>
</organism>
<proteinExistence type="inferred from homology"/>
<evidence type="ECO:0000313" key="9">
    <source>
        <dbReference type="Proteomes" id="UP001558713"/>
    </source>
</evidence>
<comment type="subcellular location">
    <subcellularLocation>
        <location evidence="1">Nucleus</location>
    </subcellularLocation>
</comment>
<keyword evidence="2" id="KW-0805">Transcription regulation</keyword>
<dbReference type="GO" id="GO:0003677">
    <property type="term" value="F:DNA binding"/>
    <property type="evidence" value="ECO:0007669"/>
    <property type="project" value="UniProtKB-KW"/>
</dbReference>
<dbReference type="InterPro" id="IPR016177">
    <property type="entry name" value="DNA-bd_dom_sf"/>
</dbReference>
<sequence>MDQSDQGKRGAAQVKYLGIREVPWGKYAAYGECMCAHGEDLKVVVRKRMWVGTFKTAEEATRVYDRATYSMDGQAAVLNFPHEYNMGTFLSSKL</sequence>
<dbReference type="InterPro" id="IPR044808">
    <property type="entry name" value="ERF_plant"/>
</dbReference>
<dbReference type="SMART" id="SM00380">
    <property type="entry name" value="AP2"/>
    <property type="match status" value="1"/>
</dbReference>
<accession>A0ABD0Z9M0</accession>
<dbReference type="Gene3D" id="3.30.730.10">
    <property type="entry name" value="AP2/ERF domain"/>
    <property type="match status" value="1"/>
</dbReference>
<dbReference type="PROSITE" id="PS51032">
    <property type="entry name" value="AP2_ERF"/>
    <property type="match status" value="1"/>
</dbReference>
<evidence type="ECO:0000256" key="1">
    <source>
        <dbReference type="ARBA" id="ARBA00004123"/>
    </source>
</evidence>
<evidence type="ECO:0000259" key="7">
    <source>
        <dbReference type="PROSITE" id="PS51032"/>
    </source>
</evidence>
<dbReference type="AlphaFoldDB" id="A0ABD0Z9M0"/>
<dbReference type="PANTHER" id="PTHR31190">
    <property type="entry name" value="DNA-BINDING DOMAIN"/>
    <property type="match status" value="1"/>
</dbReference>
<dbReference type="EMBL" id="JBANAX010000857">
    <property type="protein sequence ID" value="KAL1191292.1"/>
    <property type="molecule type" value="Genomic_DNA"/>
</dbReference>
<dbReference type="CDD" id="cd00018">
    <property type="entry name" value="AP2"/>
    <property type="match status" value="1"/>
</dbReference>
<protein>
    <submittedName>
        <fullName evidence="8">Ethylene-responsive transcription factor</fullName>
    </submittedName>
</protein>
<evidence type="ECO:0000256" key="3">
    <source>
        <dbReference type="ARBA" id="ARBA00023125"/>
    </source>
</evidence>
<reference evidence="8 9" key="1">
    <citation type="submission" date="2024-04" db="EMBL/GenBank/DDBJ databases">
        <title>Genome assembly C_amara_ONT_v2.</title>
        <authorList>
            <person name="Yant L."/>
            <person name="Moore C."/>
            <person name="Slenker M."/>
        </authorList>
    </citation>
    <scope>NUCLEOTIDE SEQUENCE [LARGE SCALE GENOMIC DNA]</scope>
    <source>
        <tissue evidence="8">Leaf</tissue>
    </source>
</reference>
<evidence type="ECO:0000313" key="8">
    <source>
        <dbReference type="EMBL" id="KAL1191292.1"/>
    </source>
</evidence>
<dbReference type="PANTHER" id="PTHR31190:SF488">
    <property type="entry name" value="ETHYLENE-RESPONSIVE TRANSCRIPTION FACTOR ERF096"/>
    <property type="match status" value="1"/>
</dbReference>
<keyword evidence="5" id="KW-0539">Nucleus</keyword>
<dbReference type="PRINTS" id="PR00367">
    <property type="entry name" value="ETHRSPELEMNT"/>
</dbReference>
<evidence type="ECO:0000256" key="2">
    <source>
        <dbReference type="ARBA" id="ARBA00023015"/>
    </source>
</evidence>
<dbReference type="InterPro" id="IPR001471">
    <property type="entry name" value="AP2/ERF_dom"/>
</dbReference>
<evidence type="ECO:0000256" key="6">
    <source>
        <dbReference type="ARBA" id="ARBA00024343"/>
    </source>
</evidence>
<dbReference type="Proteomes" id="UP001558713">
    <property type="component" value="Unassembled WGS sequence"/>
</dbReference>
<comment type="caution">
    <text evidence="8">The sequence shown here is derived from an EMBL/GenBank/DDBJ whole genome shotgun (WGS) entry which is preliminary data.</text>
</comment>
<gene>
    <name evidence="8" type="ORF">V5N11_008293</name>
</gene>
<dbReference type="SUPFAM" id="SSF54171">
    <property type="entry name" value="DNA-binding domain"/>
    <property type="match status" value="1"/>
</dbReference>
<evidence type="ECO:0000256" key="5">
    <source>
        <dbReference type="ARBA" id="ARBA00023242"/>
    </source>
</evidence>
<comment type="similarity">
    <text evidence="6">Belongs to the AP2/ERF transcription factor family. ERF subfamily.</text>
</comment>
<keyword evidence="4" id="KW-0804">Transcription</keyword>
<dbReference type="GO" id="GO:0005634">
    <property type="term" value="C:nucleus"/>
    <property type="evidence" value="ECO:0007669"/>
    <property type="project" value="UniProtKB-SubCell"/>
</dbReference>
<keyword evidence="9" id="KW-1185">Reference proteome</keyword>
<name>A0ABD0Z9M0_CARAN</name>
<dbReference type="InterPro" id="IPR036955">
    <property type="entry name" value="AP2/ERF_dom_sf"/>
</dbReference>
<feature type="domain" description="AP2/ERF" evidence="7">
    <location>
        <begin position="15"/>
        <end position="81"/>
    </location>
</feature>